<dbReference type="EMBL" id="OU503039">
    <property type="protein sequence ID" value="CAI9760370.1"/>
    <property type="molecule type" value="Genomic_DNA"/>
</dbReference>
<dbReference type="Proteomes" id="UP000834106">
    <property type="component" value="Chromosome 4"/>
</dbReference>
<proteinExistence type="predicted"/>
<evidence type="ECO:0000313" key="2">
    <source>
        <dbReference type="Proteomes" id="UP000834106"/>
    </source>
</evidence>
<dbReference type="AlphaFoldDB" id="A0AAD1Z024"/>
<reference evidence="1" key="1">
    <citation type="submission" date="2023-05" db="EMBL/GenBank/DDBJ databases">
        <authorList>
            <person name="Huff M."/>
        </authorList>
    </citation>
    <scope>NUCLEOTIDE SEQUENCE</scope>
</reference>
<protein>
    <submittedName>
        <fullName evidence="1">Uncharacterized protein</fullName>
    </submittedName>
</protein>
<gene>
    <name evidence="1" type="ORF">FPE_LOCUS7800</name>
</gene>
<organism evidence="1 2">
    <name type="scientific">Fraxinus pennsylvanica</name>
    <dbReference type="NCBI Taxonomy" id="56036"/>
    <lineage>
        <taxon>Eukaryota</taxon>
        <taxon>Viridiplantae</taxon>
        <taxon>Streptophyta</taxon>
        <taxon>Embryophyta</taxon>
        <taxon>Tracheophyta</taxon>
        <taxon>Spermatophyta</taxon>
        <taxon>Magnoliopsida</taxon>
        <taxon>eudicotyledons</taxon>
        <taxon>Gunneridae</taxon>
        <taxon>Pentapetalae</taxon>
        <taxon>asterids</taxon>
        <taxon>lamiids</taxon>
        <taxon>Lamiales</taxon>
        <taxon>Oleaceae</taxon>
        <taxon>Oleeae</taxon>
        <taxon>Fraxinus</taxon>
    </lineage>
</organism>
<accession>A0AAD1Z024</accession>
<keyword evidence="2" id="KW-1185">Reference proteome</keyword>
<sequence>MLEIEVKEEPMAEVARSDLPRRFTRLAMKLNADSSEMESENLGELQDAVVLDSERLENGELSGLGTSAKKMEMKMTKKIAVKGRPTTVRELFWTGLLEGYPVFYNGGKRVCLFISLCKMK</sequence>
<name>A0AAD1Z024_9LAMI</name>
<evidence type="ECO:0000313" key="1">
    <source>
        <dbReference type="EMBL" id="CAI9760370.1"/>
    </source>
</evidence>